<keyword evidence="1" id="KW-0805">Transcription regulation</keyword>
<proteinExistence type="predicted"/>
<keyword evidence="5" id="KW-1185">Reference proteome</keyword>
<dbReference type="GO" id="GO:0035098">
    <property type="term" value="C:ESC/E(Z) complex"/>
    <property type="evidence" value="ECO:0007669"/>
    <property type="project" value="TreeGrafter"/>
</dbReference>
<dbReference type="STRING" id="1890364.A0A2P6NY75"/>
<organism evidence="4 5">
    <name type="scientific">Planoprotostelium fungivorum</name>
    <dbReference type="NCBI Taxonomy" id="1890364"/>
    <lineage>
        <taxon>Eukaryota</taxon>
        <taxon>Amoebozoa</taxon>
        <taxon>Evosea</taxon>
        <taxon>Variosea</taxon>
        <taxon>Cavosteliida</taxon>
        <taxon>Cavosteliaceae</taxon>
        <taxon>Planoprotostelium</taxon>
    </lineage>
</organism>
<evidence type="ECO:0000256" key="2">
    <source>
        <dbReference type="ARBA" id="ARBA00023163"/>
    </source>
</evidence>
<dbReference type="PANTHER" id="PTHR45747">
    <property type="entry name" value="HISTONE-LYSINE N-METHYLTRANSFERASE E(Z)"/>
    <property type="match status" value="1"/>
</dbReference>
<dbReference type="PANTHER" id="PTHR45747:SF4">
    <property type="entry name" value="HISTONE-LYSINE N-METHYLTRANSFERASE E(Z)"/>
    <property type="match status" value="1"/>
</dbReference>
<dbReference type="InterPro" id="IPR045318">
    <property type="entry name" value="EZH1/2-like"/>
</dbReference>
<sequence length="468" mass="53655">MSTDERAAFKVQEKKFVKRCQELKKEDEEDFRKSLEEAKWKGIDQPPLTPPPSSRLDCYLPDEPMLIPFYQYVPTEENIQISNDNDDVINGLEDEMVSWMGSDMMNWTSTQLKEAGRAFDIFQDPLNKERLKYKYICKTVSAFIVTSSTAGNTIQPVKVGVHAAIILKRPEHPGYLPLHESLFTEPQFCGDHCHKRKERSRTPYDWKEEQILCAVELAALYRGNTCRVARSLSLATCNQVEMLLRDRRDQLKSLMPDDEKKLKRGCSCDDACGKKCLCLRRGEECDHNYCKCKARALKPCGYNDLSLAHRPLTYVVISSIPNAGYGLMVGEEIEGGGYVGEYTGEVSFGLEEDERSQYYKKIKLNYVFSTKSYQIDSFMVGNNMRFINDPNQSSMINCKAENRSVRGEQKTGIWTTRKVKAGEELFLSYGEIWLEHRANTRPTTRGGRRFDPCIEQLLLLFVGLSITF</sequence>
<evidence type="ECO:0000259" key="3">
    <source>
        <dbReference type="PROSITE" id="PS50280"/>
    </source>
</evidence>
<name>A0A2P6NY75_9EUKA</name>
<feature type="domain" description="SET" evidence="3">
    <location>
        <begin position="311"/>
        <end position="430"/>
    </location>
</feature>
<dbReference type="AlphaFoldDB" id="A0A2P6NY75"/>
<dbReference type="GO" id="GO:0031507">
    <property type="term" value="P:heterochromatin formation"/>
    <property type="evidence" value="ECO:0007669"/>
    <property type="project" value="TreeGrafter"/>
</dbReference>
<dbReference type="GO" id="GO:0046976">
    <property type="term" value="F:histone H3K27 methyltransferase activity"/>
    <property type="evidence" value="ECO:0007669"/>
    <property type="project" value="TreeGrafter"/>
</dbReference>
<comment type="caution">
    <text evidence="4">The sequence shown here is derived from an EMBL/GenBank/DDBJ whole genome shotgun (WGS) entry which is preliminary data.</text>
</comment>
<reference evidence="4 5" key="1">
    <citation type="journal article" date="2018" name="Genome Biol. Evol.">
        <title>Multiple Roots of Fruiting Body Formation in Amoebozoa.</title>
        <authorList>
            <person name="Hillmann F."/>
            <person name="Forbes G."/>
            <person name="Novohradska S."/>
            <person name="Ferling I."/>
            <person name="Riege K."/>
            <person name="Groth M."/>
            <person name="Westermann M."/>
            <person name="Marz M."/>
            <person name="Spaller T."/>
            <person name="Winckler T."/>
            <person name="Schaap P."/>
            <person name="Glockner G."/>
        </authorList>
    </citation>
    <scope>NUCLEOTIDE SEQUENCE [LARGE SCALE GENOMIC DNA]</scope>
    <source>
        <strain evidence="4 5">Jena</strain>
    </source>
</reference>
<dbReference type="OrthoDB" id="6141102at2759"/>
<accession>A0A2P6NY75</accession>
<dbReference type="CDD" id="cd10522">
    <property type="entry name" value="SET_LegAS4-like"/>
    <property type="match status" value="1"/>
</dbReference>
<dbReference type="EMBL" id="MDYQ01000007">
    <property type="protein sequence ID" value="PRP88911.1"/>
    <property type="molecule type" value="Genomic_DNA"/>
</dbReference>
<dbReference type="Gene3D" id="2.170.270.10">
    <property type="entry name" value="SET domain"/>
    <property type="match status" value="1"/>
</dbReference>
<evidence type="ECO:0000313" key="4">
    <source>
        <dbReference type="EMBL" id="PRP88911.1"/>
    </source>
</evidence>
<dbReference type="SUPFAM" id="SSF82199">
    <property type="entry name" value="SET domain"/>
    <property type="match status" value="1"/>
</dbReference>
<protein>
    <recommendedName>
        <fullName evidence="3">SET domain-containing protein</fullName>
    </recommendedName>
</protein>
<dbReference type="GO" id="GO:0003682">
    <property type="term" value="F:chromatin binding"/>
    <property type="evidence" value="ECO:0007669"/>
    <property type="project" value="TreeGrafter"/>
</dbReference>
<gene>
    <name evidence="4" type="ORF">PROFUN_00379</name>
</gene>
<dbReference type="PROSITE" id="PS50280">
    <property type="entry name" value="SET"/>
    <property type="match status" value="1"/>
</dbReference>
<dbReference type="Pfam" id="PF00856">
    <property type="entry name" value="SET"/>
    <property type="match status" value="1"/>
</dbReference>
<dbReference type="InParanoid" id="A0A2P6NY75"/>
<dbReference type="SMART" id="SM00317">
    <property type="entry name" value="SET"/>
    <property type="match status" value="1"/>
</dbReference>
<evidence type="ECO:0000256" key="1">
    <source>
        <dbReference type="ARBA" id="ARBA00023015"/>
    </source>
</evidence>
<dbReference type="InterPro" id="IPR044427">
    <property type="entry name" value="LegAS4-like_SET"/>
</dbReference>
<evidence type="ECO:0000313" key="5">
    <source>
        <dbReference type="Proteomes" id="UP000241769"/>
    </source>
</evidence>
<keyword evidence="2" id="KW-0804">Transcription</keyword>
<dbReference type="InterPro" id="IPR001214">
    <property type="entry name" value="SET_dom"/>
</dbReference>
<dbReference type="InterPro" id="IPR046341">
    <property type="entry name" value="SET_dom_sf"/>
</dbReference>
<dbReference type="Proteomes" id="UP000241769">
    <property type="component" value="Unassembled WGS sequence"/>
</dbReference>